<sequence length="75" mass="7915">MTGETEMVLRVARAISGAPFPSAKSIAKARAAIWALKDPTPETNAAIGKGQPPEYRIAMQLGYERGLDAALGECV</sequence>
<gene>
    <name evidence="1" type="ORF">SAMN05192568_10618</name>
</gene>
<dbReference type="STRING" id="582667.SAMN05192568_10618"/>
<reference evidence="2" key="1">
    <citation type="submission" date="2016-10" db="EMBL/GenBank/DDBJ databases">
        <authorList>
            <person name="Varghese N."/>
            <person name="Submissions S."/>
        </authorList>
    </citation>
    <scope>NUCLEOTIDE SEQUENCE [LARGE SCALE GENOMIC DNA]</scope>
    <source>
        <strain evidence="2">BL36</strain>
    </source>
</reference>
<keyword evidence="2" id="KW-1185">Reference proteome</keyword>
<accession>A0A1I4U0L1</accession>
<dbReference type="AlphaFoldDB" id="A0A1I4U0L1"/>
<organism evidence="1 2">
    <name type="scientific">Methylobacterium pseudosasicola</name>
    <dbReference type="NCBI Taxonomy" id="582667"/>
    <lineage>
        <taxon>Bacteria</taxon>
        <taxon>Pseudomonadati</taxon>
        <taxon>Pseudomonadota</taxon>
        <taxon>Alphaproteobacteria</taxon>
        <taxon>Hyphomicrobiales</taxon>
        <taxon>Methylobacteriaceae</taxon>
        <taxon>Methylobacterium</taxon>
    </lineage>
</organism>
<evidence type="ECO:0000313" key="2">
    <source>
        <dbReference type="Proteomes" id="UP000199048"/>
    </source>
</evidence>
<dbReference type="EMBL" id="FOTK01000061">
    <property type="protein sequence ID" value="SFM82273.1"/>
    <property type="molecule type" value="Genomic_DNA"/>
</dbReference>
<dbReference type="RefSeq" id="WP_139234273.1">
    <property type="nucleotide sequence ID" value="NZ_FOTK01000061.1"/>
</dbReference>
<proteinExistence type="predicted"/>
<evidence type="ECO:0000313" key="1">
    <source>
        <dbReference type="EMBL" id="SFM82273.1"/>
    </source>
</evidence>
<name>A0A1I4U0L1_9HYPH</name>
<protein>
    <submittedName>
        <fullName evidence="1">Uncharacterized protein</fullName>
    </submittedName>
</protein>
<dbReference type="Proteomes" id="UP000199048">
    <property type="component" value="Unassembled WGS sequence"/>
</dbReference>